<sequence length="120" mass="12284">MCVLAYGATLNMGSIPATVTAGPPACTATPTSPPPATPHPPRQHRRVAGVLRNLASPSPASPCLASPRVAATHFRGAIGPLLLVLPSCVFIDADRAGRRHFPGSACATLAHQPGVHDLTQ</sequence>
<organism evidence="2 3">
    <name type="scientific">Portunus trituberculatus</name>
    <name type="common">Swimming crab</name>
    <name type="synonym">Neptunus trituberculatus</name>
    <dbReference type="NCBI Taxonomy" id="210409"/>
    <lineage>
        <taxon>Eukaryota</taxon>
        <taxon>Metazoa</taxon>
        <taxon>Ecdysozoa</taxon>
        <taxon>Arthropoda</taxon>
        <taxon>Crustacea</taxon>
        <taxon>Multicrustacea</taxon>
        <taxon>Malacostraca</taxon>
        <taxon>Eumalacostraca</taxon>
        <taxon>Eucarida</taxon>
        <taxon>Decapoda</taxon>
        <taxon>Pleocyemata</taxon>
        <taxon>Brachyura</taxon>
        <taxon>Eubrachyura</taxon>
        <taxon>Portunoidea</taxon>
        <taxon>Portunidae</taxon>
        <taxon>Portuninae</taxon>
        <taxon>Portunus</taxon>
    </lineage>
</organism>
<evidence type="ECO:0000313" key="2">
    <source>
        <dbReference type="EMBL" id="MPC63445.1"/>
    </source>
</evidence>
<gene>
    <name evidence="2" type="ORF">E2C01_057544</name>
</gene>
<dbReference type="EMBL" id="VSRR010020825">
    <property type="protein sequence ID" value="MPC63445.1"/>
    <property type="molecule type" value="Genomic_DNA"/>
</dbReference>
<feature type="region of interest" description="Disordered" evidence="1">
    <location>
        <begin position="22"/>
        <end position="44"/>
    </location>
</feature>
<dbReference type="AlphaFoldDB" id="A0A5B7H1D3"/>
<feature type="compositionally biased region" description="Pro residues" evidence="1">
    <location>
        <begin position="31"/>
        <end position="40"/>
    </location>
</feature>
<reference evidence="2 3" key="1">
    <citation type="submission" date="2019-05" db="EMBL/GenBank/DDBJ databases">
        <title>Another draft genome of Portunus trituberculatus and its Hox gene families provides insights of decapod evolution.</title>
        <authorList>
            <person name="Jeong J.-H."/>
            <person name="Song I."/>
            <person name="Kim S."/>
            <person name="Choi T."/>
            <person name="Kim D."/>
            <person name="Ryu S."/>
            <person name="Kim W."/>
        </authorList>
    </citation>
    <scope>NUCLEOTIDE SEQUENCE [LARGE SCALE GENOMIC DNA]</scope>
    <source>
        <tissue evidence="2">Muscle</tissue>
    </source>
</reference>
<proteinExistence type="predicted"/>
<keyword evidence="3" id="KW-1185">Reference proteome</keyword>
<dbReference type="Proteomes" id="UP000324222">
    <property type="component" value="Unassembled WGS sequence"/>
</dbReference>
<accession>A0A5B7H1D3</accession>
<evidence type="ECO:0000313" key="3">
    <source>
        <dbReference type="Proteomes" id="UP000324222"/>
    </source>
</evidence>
<comment type="caution">
    <text evidence="2">The sequence shown here is derived from an EMBL/GenBank/DDBJ whole genome shotgun (WGS) entry which is preliminary data.</text>
</comment>
<evidence type="ECO:0000256" key="1">
    <source>
        <dbReference type="SAM" id="MobiDB-lite"/>
    </source>
</evidence>
<name>A0A5B7H1D3_PORTR</name>
<protein>
    <submittedName>
        <fullName evidence="2">Uncharacterized protein</fullName>
    </submittedName>
</protein>